<proteinExistence type="predicted"/>
<dbReference type="Proteomes" id="UP001370348">
    <property type="component" value="Chromosome"/>
</dbReference>
<reference evidence="1 2" key="1">
    <citation type="submission" date="2021-12" db="EMBL/GenBank/DDBJ databases">
        <title>Discovery of the Pendulisporaceae a myxobacterial family with distinct sporulation behavior and unique specialized metabolism.</title>
        <authorList>
            <person name="Garcia R."/>
            <person name="Popoff A."/>
            <person name="Bader C.D."/>
            <person name="Loehr J."/>
            <person name="Walesch S."/>
            <person name="Walt C."/>
            <person name="Boldt J."/>
            <person name="Bunk B."/>
            <person name="Haeckl F.J.F.P.J."/>
            <person name="Gunesch A.P."/>
            <person name="Birkelbach J."/>
            <person name="Nuebel U."/>
            <person name="Pietschmann T."/>
            <person name="Bach T."/>
            <person name="Mueller R."/>
        </authorList>
    </citation>
    <scope>NUCLEOTIDE SEQUENCE [LARGE SCALE GENOMIC DNA]</scope>
    <source>
        <strain evidence="1 2">MSr11954</strain>
    </source>
</reference>
<name>A0ABZ2M049_9BACT</name>
<dbReference type="EMBL" id="CP089984">
    <property type="protein sequence ID" value="WXB15406.1"/>
    <property type="molecule type" value="Genomic_DNA"/>
</dbReference>
<protein>
    <recommendedName>
        <fullName evidence="3">Peptidylprolyl isomerase</fullName>
    </recommendedName>
</protein>
<evidence type="ECO:0000313" key="2">
    <source>
        <dbReference type="Proteomes" id="UP001370348"/>
    </source>
</evidence>
<organism evidence="1 2">
    <name type="scientific">Pendulispora albinea</name>
    <dbReference type="NCBI Taxonomy" id="2741071"/>
    <lineage>
        <taxon>Bacteria</taxon>
        <taxon>Pseudomonadati</taxon>
        <taxon>Myxococcota</taxon>
        <taxon>Myxococcia</taxon>
        <taxon>Myxococcales</taxon>
        <taxon>Sorangiineae</taxon>
        <taxon>Pendulisporaceae</taxon>
        <taxon>Pendulispora</taxon>
    </lineage>
</organism>
<sequence>MRAQTQLARDLNPGTVALELALVIGPGGSVSTFRGMGTEEGKPPRRTGPGQYTITLDQLYLGLVGFEPGMKRPAGVALVPTLRTENVSASPIVVVETLNGSTATDPNPGDVVFLKFKLDELGLPF</sequence>
<dbReference type="RefSeq" id="WP_394825032.1">
    <property type="nucleotide sequence ID" value="NZ_CP089984.1"/>
</dbReference>
<gene>
    <name evidence="1" type="ORF">LZC94_47245</name>
</gene>
<evidence type="ECO:0000313" key="1">
    <source>
        <dbReference type="EMBL" id="WXB15406.1"/>
    </source>
</evidence>
<evidence type="ECO:0008006" key="3">
    <source>
        <dbReference type="Google" id="ProtNLM"/>
    </source>
</evidence>
<keyword evidence="2" id="KW-1185">Reference proteome</keyword>
<accession>A0ABZ2M049</accession>